<dbReference type="Pfam" id="PF18603">
    <property type="entry name" value="LAL_C2"/>
    <property type="match status" value="1"/>
</dbReference>
<name>A0ABV9WHJ9_9ACTN</name>
<evidence type="ECO:0000256" key="1">
    <source>
        <dbReference type="ARBA" id="ARBA00022598"/>
    </source>
</evidence>
<feature type="domain" description="ATP-grasp" evidence="6">
    <location>
        <begin position="107"/>
        <end position="299"/>
    </location>
</feature>
<dbReference type="PANTHER" id="PTHR43585">
    <property type="entry name" value="FUMIPYRROLE BIOSYNTHESIS PROTEIN C"/>
    <property type="match status" value="1"/>
</dbReference>
<dbReference type="InterPro" id="IPR011761">
    <property type="entry name" value="ATP-grasp"/>
</dbReference>
<accession>A0ABV9WHJ9</accession>
<evidence type="ECO:0000313" key="7">
    <source>
        <dbReference type="EMBL" id="MFC5007589.1"/>
    </source>
</evidence>
<keyword evidence="4 5" id="KW-0067">ATP-binding</keyword>
<protein>
    <recommendedName>
        <fullName evidence="6">ATP-grasp domain-containing protein</fullName>
    </recommendedName>
</protein>
<dbReference type="InterPro" id="IPR013815">
    <property type="entry name" value="ATP_grasp_subdomain_1"/>
</dbReference>
<evidence type="ECO:0000256" key="4">
    <source>
        <dbReference type="ARBA" id="ARBA00022840"/>
    </source>
</evidence>
<dbReference type="Gene3D" id="3.30.1490.20">
    <property type="entry name" value="ATP-grasp fold, A domain"/>
    <property type="match status" value="1"/>
</dbReference>
<organism evidence="7 8">
    <name type="scientific">Dactylosporangium cerinum</name>
    <dbReference type="NCBI Taxonomy" id="1434730"/>
    <lineage>
        <taxon>Bacteria</taxon>
        <taxon>Bacillati</taxon>
        <taxon>Actinomycetota</taxon>
        <taxon>Actinomycetes</taxon>
        <taxon>Micromonosporales</taxon>
        <taxon>Micromonosporaceae</taxon>
        <taxon>Dactylosporangium</taxon>
    </lineage>
</organism>
<dbReference type="EMBL" id="JBHSIU010000130">
    <property type="protein sequence ID" value="MFC5007589.1"/>
    <property type="molecule type" value="Genomic_DNA"/>
</dbReference>
<evidence type="ECO:0000256" key="5">
    <source>
        <dbReference type="PROSITE-ProRule" id="PRU00409"/>
    </source>
</evidence>
<evidence type="ECO:0000256" key="3">
    <source>
        <dbReference type="ARBA" id="ARBA00022755"/>
    </source>
</evidence>
<dbReference type="InterPro" id="IPR040570">
    <property type="entry name" value="LAL_C2"/>
</dbReference>
<keyword evidence="2 5" id="KW-0547">Nucleotide-binding</keyword>
<evidence type="ECO:0000259" key="6">
    <source>
        <dbReference type="PROSITE" id="PS50975"/>
    </source>
</evidence>
<dbReference type="Proteomes" id="UP001595912">
    <property type="component" value="Unassembled WGS sequence"/>
</dbReference>
<dbReference type="Pfam" id="PF02222">
    <property type="entry name" value="ATP-grasp"/>
    <property type="match status" value="1"/>
</dbReference>
<comment type="caution">
    <text evidence="7">The sequence shown here is derived from an EMBL/GenBank/DDBJ whole genome shotgun (WGS) entry which is preliminary data.</text>
</comment>
<sequence length="399" mass="42693">MTVIVVAANPPVLEQAVLDSGVQDVVSVVPQRIADTRAAETYPVHVVPSLSDLPALAVVAAAHPGATAVLALQEEAMVAAGFLRDLLDVPGPRLGEAVRFTDKAVMKRRLDRAGLPVARHIRVRTLDEVAAAADQLGWPVVSKPVTGGATQHVWRLTDRAELDRLRGGGHLTGEGPFLVEEYVDVVQEYHCEALFARGAEVYAHVGRYPQPLLHGLGDTNGTTFLPDDSHEARTVAELHRSAARTLGLTDGFTHGEFFGTRQGLLVGEVAARPGGAGIPRALQLQYGIDVRGWAIDLALDRPLRPAGPPSDGVVTWLALAARPGRIARISSAEELLAHDGVIEAVLRYQPGDMFDRPRAATAYAGHVYLASRRIADAAADIAGLLARYRFEIEVDDATH</sequence>
<keyword evidence="3" id="KW-0658">Purine biosynthesis</keyword>
<gene>
    <name evidence="7" type="ORF">ACFPIJ_58515</name>
</gene>
<dbReference type="PANTHER" id="PTHR43585:SF2">
    <property type="entry name" value="ATP-GRASP ENZYME FSQD"/>
    <property type="match status" value="1"/>
</dbReference>
<dbReference type="InterPro" id="IPR052032">
    <property type="entry name" value="ATP-dep_AA_Ligase"/>
</dbReference>
<reference evidence="8" key="1">
    <citation type="journal article" date="2019" name="Int. J. Syst. Evol. Microbiol.">
        <title>The Global Catalogue of Microorganisms (GCM) 10K type strain sequencing project: providing services to taxonomists for standard genome sequencing and annotation.</title>
        <authorList>
            <consortium name="The Broad Institute Genomics Platform"/>
            <consortium name="The Broad Institute Genome Sequencing Center for Infectious Disease"/>
            <person name="Wu L."/>
            <person name="Ma J."/>
        </authorList>
    </citation>
    <scope>NUCLEOTIDE SEQUENCE [LARGE SCALE GENOMIC DNA]</scope>
    <source>
        <strain evidence="8">CGMCC 4.7152</strain>
    </source>
</reference>
<dbReference type="Gene3D" id="3.40.50.20">
    <property type="match status" value="1"/>
</dbReference>
<proteinExistence type="predicted"/>
<dbReference type="InterPro" id="IPR003135">
    <property type="entry name" value="ATP-grasp_carboxylate-amine"/>
</dbReference>
<evidence type="ECO:0000256" key="2">
    <source>
        <dbReference type="ARBA" id="ARBA00022741"/>
    </source>
</evidence>
<evidence type="ECO:0000313" key="8">
    <source>
        <dbReference type="Proteomes" id="UP001595912"/>
    </source>
</evidence>
<dbReference type="RefSeq" id="WP_380128227.1">
    <property type="nucleotide sequence ID" value="NZ_JBHSIU010000130.1"/>
</dbReference>
<keyword evidence="8" id="KW-1185">Reference proteome</keyword>
<dbReference type="Gene3D" id="3.30.470.20">
    <property type="entry name" value="ATP-grasp fold, B domain"/>
    <property type="match status" value="1"/>
</dbReference>
<keyword evidence="1" id="KW-0436">Ligase</keyword>
<dbReference type="SUPFAM" id="SSF56059">
    <property type="entry name" value="Glutathione synthetase ATP-binding domain-like"/>
    <property type="match status" value="1"/>
</dbReference>
<dbReference type="PROSITE" id="PS50975">
    <property type="entry name" value="ATP_GRASP"/>
    <property type="match status" value="1"/>
</dbReference>